<dbReference type="SUPFAM" id="SSF54919">
    <property type="entry name" value="Nucleoside diphosphate kinase, NDK"/>
    <property type="match status" value="1"/>
</dbReference>
<dbReference type="VEuPathDB" id="TriTrypDB:Lsey_0109_0270"/>
<proteinExistence type="predicted"/>
<dbReference type="OrthoDB" id="2162449at2759"/>
<name>A0A0N1IKM0_LEPSE</name>
<comment type="caution">
    <text evidence="2">The sequence shown here is derived from an EMBL/GenBank/DDBJ whole genome shotgun (WGS) entry which is preliminary data.</text>
</comment>
<reference evidence="2 3" key="1">
    <citation type="journal article" date="2015" name="PLoS Pathog.">
        <title>Leptomonas seymouri: Adaptations to the Dixenous Life Cycle Analyzed by Genome Sequencing, Transcriptome Profiling and Co-infection with Leishmania donovani.</title>
        <authorList>
            <person name="Kraeva N."/>
            <person name="Butenko A."/>
            <person name="Hlavacova J."/>
            <person name="Kostygov A."/>
            <person name="Myskova J."/>
            <person name="Grybchuk D."/>
            <person name="Lestinova T."/>
            <person name="Votypka J."/>
            <person name="Volf P."/>
            <person name="Opperdoes F."/>
            <person name="Flegontov P."/>
            <person name="Lukes J."/>
            <person name="Yurchenko V."/>
        </authorList>
    </citation>
    <scope>NUCLEOTIDE SEQUENCE [LARGE SCALE GENOMIC DNA]</scope>
    <source>
        <strain evidence="2 3">ATCC 30220</strain>
    </source>
</reference>
<evidence type="ECO:0000313" key="3">
    <source>
        <dbReference type="Proteomes" id="UP000038009"/>
    </source>
</evidence>
<dbReference type="EMBL" id="LJSK01000109">
    <property type="protein sequence ID" value="KPI86953.1"/>
    <property type="molecule type" value="Genomic_DNA"/>
</dbReference>
<organism evidence="2 3">
    <name type="scientific">Leptomonas seymouri</name>
    <dbReference type="NCBI Taxonomy" id="5684"/>
    <lineage>
        <taxon>Eukaryota</taxon>
        <taxon>Discoba</taxon>
        <taxon>Euglenozoa</taxon>
        <taxon>Kinetoplastea</taxon>
        <taxon>Metakinetoplastina</taxon>
        <taxon>Trypanosomatida</taxon>
        <taxon>Trypanosomatidae</taxon>
        <taxon>Leishmaniinae</taxon>
        <taxon>Leptomonas</taxon>
    </lineage>
</organism>
<dbReference type="Gene3D" id="3.30.70.141">
    <property type="entry name" value="Nucleoside diphosphate kinase-like domain"/>
    <property type="match status" value="1"/>
</dbReference>
<protein>
    <submittedName>
        <fullName evidence="2">Uncharacterized protein</fullName>
    </submittedName>
</protein>
<evidence type="ECO:0000313" key="2">
    <source>
        <dbReference type="EMBL" id="KPI86953.1"/>
    </source>
</evidence>
<gene>
    <name evidence="2" type="ORF">ABL78_3999</name>
</gene>
<dbReference type="InterPro" id="IPR036850">
    <property type="entry name" value="NDK-like_dom_sf"/>
</dbReference>
<keyword evidence="3" id="KW-1185">Reference proteome</keyword>
<feature type="compositionally biased region" description="Gly residues" evidence="1">
    <location>
        <begin position="147"/>
        <end position="157"/>
    </location>
</feature>
<sequence length="458" mass="48685">MITEEDQQTVLLCKPSCQHAHHIIIQELQDSGLTVDRRLFNITPEQAIDVVLQYPTVKVRVADRLSAKPNTAGSADVTSAGGVVAADTEEYADRATEMPEFIKATRRHCERHRVSQLRTTEPDHRLLSQVLQLTQRNRTHPAANNATGGGGGGGGGAAMQKRLSISQHSGDSTEGLPGPYGPTFSPSNRLCNHHSVSSRSTRATTLAYQCSQLSFPAADGASPVLALSTTLDHPALEVHLVRQHVNHLTQDGTTLVLLVRGVDAVKRVAQLCGPESMEEAHRLAPHSWIARFGLDEVHDAVFAPRTVADAQSVISTLFPSMSDGQTGKAAANMKQPVHASAVANPPSASGEVEPPPRLTFTAIMPALRSQVDPQRCLSYYTGVTSVSTAPAPAACNATQVSTLSAAGAGQGEAPEDANVALAAQTAAAARASLATSYPKRRERLDELDRLLRQRAIGC</sequence>
<feature type="region of interest" description="Disordered" evidence="1">
    <location>
        <begin position="136"/>
        <end position="159"/>
    </location>
</feature>
<accession>A0A0N1IKM0</accession>
<evidence type="ECO:0000256" key="1">
    <source>
        <dbReference type="SAM" id="MobiDB-lite"/>
    </source>
</evidence>
<feature type="region of interest" description="Disordered" evidence="1">
    <location>
        <begin position="166"/>
        <end position="185"/>
    </location>
</feature>
<dbReference type="OMA" id="HHRYILQ"/>
<dbReference type="Proteomes" id="UP000038009">
    <property type="component" value="Unassembled WGS sequence"/>
</dbReference>
<dbReference type="AlphaFoldDB" id="A0A0N1IKM0"/>